<evidence type="ECO:0000256" key="1">
    <source>
        <dbReference type="SAM" id="Phobius"/>
    </source>
</evidence>
<proteinExistence type="predicted"/>
<evidence type="ECO:0008006" key="4">
    <source>
        <dbReference type="Google" id="ProtNLM"/>
    </source>
</evidence>
<keyword evidence="3" id="KW-1185">Reference proteome</keyword>
<protein>
    <recommendedName>
        <fullName evidence="4">DUF2628 domain-containing protein</fullName>
    </recommendedName>
</protein>
<dbReference type="RefSeq" id="WP_311363334.1">
    <property type="nucleotide sequence ID" value="NZ_JAVRIC010000001.1"/>
</dbReference>
<keyword evidence="1" id="KW-0472">Membrane</keyword>
<sequence length="121" mass="14164">MLSPVHHFQKLAAAGLRPEVPQLFALDHAETLAHRHRSVQAVREPIKRQFGERFYRMWPYSLAFTTFWLWAAYKLRTWSARIAWLLAIYLAGNMAMAVFVLWQVWTLPRDAGLDALLTRRA</sequence>
<dbReference type="Proteomes" id="UP001254608">
    <property type="component" value="Unassembled WGS sequence"/>
</dbReference>
<name>A0ABU2WFS3_9GAMM</name>
<evidence type="ECO:0000313" key="2">
    <source>
        <dbReference type="EMBL" id="MDT0495942.1"/>
    </source>
</evidence>
<accession>A0ABU2WFS3</accession>
<reference evidence="2 3" key="1">
    <citation type="submission" date="2023-09" db="EMBL/GenBank/DDBJ databases">
        <authorList>
            <person name="Rey-Velasco X."/>
        </authorList>
    </citation>
    <scope>NUCLEOTIDE SEQUENCE [LARGE SCALE GENOMIC DNA]</scope>
    <source>
        <strain evidence="2 3">W345</strain>
    </source>
</reference>
<feature type="transmembrane region" description="Helical" evidence="1">
    <location>
        <begin position="82"/>
        <end position="105"/>
    </location>
</feature>
<gene>
    <name evidence="2" type="ORF">RM530_00990</name>
</gene>
<comment type="caution">
    <text evidence="2">The sequence shown here is derived from an EMBL/GenBank/DDBJ whole genome shotgun (WGS) entry which is preliminary data.</text>
</comment>
<keyword evidence="1" id="KW-1133">Transmembrane helix</keyword>
<organism evidence="2 3">
    <name type="scientific">Banduia mediterranea</name>
    <dbReference type="NCBI Taxonomy" id="3075609"/>
    <lineage>
        <taxon>Bacteria</taxon>
        <taxon>Pseudomonadati</taxon>
        <taxon>Pseudomonadota</taxon>
        <taxon>Gammaproteobacteria</taxon>
        <taxon>Nevskiales</taxon>
        <taxon>Algiphilaceae</taxon>
        <taxon>Banduia</taxon>
    </lineage>
</organism>
<dbReference type="EMBL" id="JAVRIC010000001">
    <property type="protein sequence ID" value="MDT0495942.1"/>
    <property type="molecule type" value="Genomic_DNA"/>
</dbReference>
<keyword evidence="1" id="KW-0812">Transmembrane</keyword>
<feature type="transmembrane region" description="Helical" evidence="1">
    <location>
        <begin position="57"/>
        <end position="75"/>
    </location>
</feature>
<evidence type="ECO:0000313" key="3">
    <source>
        <dbReference type="Proteomes" id="UP001254608"/>
    </source>
</evidence>